<dbReference type="Proteomes" id="UP000747542">
    <property type="component" value="Unassembled WGS sequence"/>
</dbReference>
<dbReference type="PANTHER" id="PTHR11339">
    <property type="entry name" value="EXTRACELLULAR MATRIX GLYCOPROTEIN RELATED"/>
    <property type="match status" value="1"/>
</dbReference>
<evidence type="ECO:0000256" key="4">
    <source>
        <dbReference type="SAM" id="SignalP"/>
    </source>
</evidence>
<evidence type="ECO:0000256" key="2">
    <source>
        <dbReference type="ARBA" id="ARBA00023180"/>
    </source>
</evidence>
<evidence type="ECO:0000313" key="7">
    <source>
        <dbReference type="Proteomes" id="UP000747542"/>
    </source>
</evidence>
<comment type="caution">
    <text evidence="6">The sequence shown here is derived from an EMBL/GenBank/DDBJ whole genome shotgun (WGS) entry which is preliminary data.</text>
</comment>
<dbReference type="InterPro" id="IPR050780">
    <property type="entry name" value="Mucin_vWF_Thrombospondin_sf"/>
</dbReference>
<keyword evidence="2" id="KW-0325">Glycoprotein</keyword>
<feature type="non-terminal residue" evidence="6">
    <location>
        <position position="1"/>
    </location>
</feature>
<evidence type="ECO:0000259" key="5">
    <source>
        <dbReference type="PROSITE" id="PS51233"/>
    </source>
</evidence>
<organism evidence="6 7">
    <name type="scientific">Homarus americanus</name>
    <name type="common">American lobster</name>
    <dbReference type="NCBI Taxonomy" id="6706"/>
    <lineage>
        <taxon>Eukaryota</taxon>
        <taxon>Metazoa</taxon>
        <taxon>Ecdysozoa</taxon>
        <taxon>Arthropoda</taxon>
        <taxon>Crustacea</taxon>
        <taxon>Multicrustacea</taxon>
        <taxon>Malacostraca</taxon>
        <taxon>Eumalacostraca</taxon>
        <taxon>Eucarida</taxon>
        <taxon>Decapoda</taxon>
        <taxon>Pleocyemata</taxon>
        <taxon>Astacidea</taxon>
        <taxon>Nephropoidea</taxon>
        <taxon>Nephropidae</taxon>
        <taxon>Homarus</taxon>
    </lineage>
</organism>
<dbReference type="AlphaFoldDB" id="A0A8J5K7Z3"/>
<dbReference type="PANTHER" id="PTHR11339:SF402">
    <property type="entry name" value="VWFD DOMAIN-CONTAINING PROTEIN"/>
    <property type="match status" value="1"/>
</dbReference>
<reference evidence="6" key="1">
    <citation type="journal article" date="2021" name="Sci. Adv.">
        <title>The American lobster genome reveals insights on longevity, neural, and immune adaptations.</title>
        <authorList>
            <person name="Polinski J.M."/>
            <person name="Zimin A.V."/>
            <person name="Clark K.F."/>
            <person name="Kohn A.B."/>
            <person name="Sadowski N."/>
            <person name="Timp W."/>
            <person name="Ptitsyn A."/>
            <person name="Khanna P."/>
            <person name="Romanova D.Y."/>
            <person name="Williams P."/>
            <person name="Greenwood S.J."/>
            <person name="Moroz L.L."/>
            <person name="Walt D.R."/>
            <person name="Bodnar A.G."/>
        </authorList>
    </citation>
    <scope>NUCLEOTIDE SEQUENCE</scope>
    <source>
        <strain evidence="6">GMGI-L3</strain>
    </source>
</reference>
<accession>A0A8J5K7Z3</accession>
<dbReference type="InterPro" id="IPR001846">
    <property type="entry name" value="VWF_type-D"/>
</dbReference>
<keyword evidence="7" id="KW-1185">Reference proteome</keyword>
<dbReference type="Pfam" id="PF00094">
    <property type="entry name" value="VWD"/>
    <property type="match status" value="1"/>
</dbReference>
<feature type="compositionally biased region" description="Low complexity" evidence="3">
    <location>
        <begin position="415"/>
        <end position="458"/>
    </location>
</feature>
<dbReference type="SMART" id="SM00216">
    <property type="entry name" value="VWD"/>
    <property type="match status" value="1"/>
</dbReference>
<feature type="domain" description="VWFD" evidence="5">
    <location>
        <begin position="121"/>
        <end position="305"/>
    </location>
</feature>
<feature type="signal peptide" evidence="4">
    <location>
        <begin position="1"/>
        <end position="23"/>
    </location>
</feature>
<feature type="compositionally biased region" description="Low complexity" evidence="3">
    <location>
        <begin position="465"/>
        <end position="480"/>
    </location>
</feature>
<feature type="region of interest" description="Disordered" evidence="3">
    <location>
        <begin position="414"/>
        <end position="489"/>
    </location>
</feature>
<evidence type="ECO:0000256" key="1">
    <source>
        <dbReference type="ARBA" id="ARBA00023157"/>
    </source>
</evidence>
<evidence type="ECO:0000313" key="6">
    <source>
        <dbReference type="EMBL" id="KAG7171405.1"/>
    </source>
</evidence>
<evidence type="ECO:0000256" key="3">
    <source>
        <dbReference type="SAM" id="MobiDB-lite"/>
    </source>
</evidence>
<sequence length="489" mass="56206">MEWITRGMSLSFLVLSLVSLSVQQHEYDCLTEPVGARCCCYGKDLFNHGEVVVSLPESCLQLVCQDTHIVAEYFNSPGDSHCCEFNGQVYPDGCVLTGQCLEVICRRGRWFLTGNYDECCAHCELTNDPHITTFDGYRYDWHGTCNYSVTQSDFSLDPHVGVFSDFEPCNAWASCLGHTTFRDNPNTIITMRVSSLFLPLVNGIPYPVPTSLSQVIVNGVPHPVLAYKSGSCVTFIGSCQLVVRHCSNRLDVIAHPAHMRQLDGLCGHFNGYQMDDFTSRQEVVHPLQYRPLAFPLSWLTDDQCEEKCKDECPELMGCEGEGTHDPCTLDHDGEEWRHYWKLCWKKLGNIVGKDVKRQHYIETCAFDLCMLNQNNMGEREEFRWLEALAENAHLAMAIPHFKGERQESDKRIHNYYDNGNYNNHNNFNNHNNHNNYNNHVNNHNNHNNHNHNNYNNHVNNHDHNNYNNHVNNHNNNNNYNKGPRQQPLK</sequence>
<dbReference type="EMBL" id="JAHLQT010012219">
    <property type="protein sequence ID" value="KAG7171405.1"/>
    <property type="molecule type" value="Genomic_DNA"/>
</dbReference>
<protein>
    <submittedName>
        <fullName evidence="6">IgGFc-binding protein-like 2</fullName>
    </submittedName>
</protein>
<gene>
    <name evidence="6" type="primary">FCGBP-L2</name>
    <name evidence="6" type="ORF">Hamer_G021156</name>
</gene>
<keyword evidence="1" id="KW-1015">Disulfide bond</keyword>
<proteinExistence type="predicted"/>
<keyword evidence="4" id="KW-0732">Signal</keyword>
<dbReference type="PROSITE" id="PS51233">
    <property type="entry name" value="VWFD"/>
    <property type="match status" value="1"/>
</dbReference>
<name>A0A8J5K7Z3_HOMAM</name>
<feature type="chain" id="PRO_5035293228" evidence="4">
    <location>
        <begin position="24"/>
        <end position="489"/>
    </location>
</feature>